<dbReference type="PROSITE" id="PS51829">
    <property type="entry name" value="P_HOMO_B"/>
    <property type="match status" value="1"/>
</dbReference>
<keyword evidence="2" id="KW-0645">Protease</keyword>
<dbReference type="InterPro" id="IPR050713">
    <property type="entry name" value="RTP_Phos/Ushers"/>
</dbReference>
<dbReference type="CDD" id="cd00063">
    <property type="entry name" value="FN3"/>
    <property type="match status" value="2"/>
</dbReference>
<reference evidence="14" key="1">
    <citation type="submission" date="2021-01" db="EMBL/GenBank/DDBJ databases">
        <title>Whole genome shotgun sequence of Catellatospora methionotrophica NBRC 14553.</title>
        <authorList>
            <person name="Komaki H."/>
            <person name="Tamura T."/>
        </authorList>
    </citation>
    <scope>NUCLEOTIDE SEQUENCE</scope>
    <source>
        <strain evidence="14">NBRC 14553</strain>
    </source>
</reference>
<feature type="domain" description="Fibronectin type-III" evidence="12">
    <location>
        <begin position="505"/>
        <end position="590"/>
    </location>
</feature>
<dbReference type="FunFam" id="2.60.40.10:FF:001114">
    <property type="entry name" value="Chitinase A1"/>
    <property type="match status" value="1"/>
</dbReference>
<dbReference type="AlphaFoldDB" id="A0A8J3PC68"/>
<protein>
    <recommendedName>
        <fullName evidence="16">Streptogrisin C</fullName>
    </recommendedName>
</protein>
<dbReference type="RefSeq" id="WP_239085693.1">
    <property type="nucleotide sequence ID" value="NZ_BAAATT010000011.1"/>
</dbReference>
<dbReference type="PANTHER" id="PTHR46957:SF3">
    <property type="entry name" value="CYTOKINE RECEPTOR"/>
    <property type="match status" value="1"/>
</dbReference>
<keyword evidence="3 11" id="KW-0732">Signal</keyword>
<dbReference type="PANTHER" id="PTHR46957">
    <property type="entry name" value="CYTOKINE RECEPTOR"/>
    <property type="match status" value="1"/>
</dbReference>
<dbReference type="EMBL" id="BONJ01000001">
    <property type="protein sequence ID" value="GIG12121.1"/>
    <property type="molecule type" value="Genomic_DNA"/>
</dbReference>
<dbReference type="Gene3D" id="3.30.300.50">
    <property type="match status" value="1"/>
</dbReference>
<evidence type="ECO:0000256" key="5">
    <source>
        <dbReference type="ARBA" id="ARBA00022825"/>
    </source>
</evidence>
<dbReference type="InterPro" id="IPR002884">
    <property type="entry name" value="P_dom"/>
</dbReference>
<keyword evidence="9" id="KW-0624">Polysaccharide degradation</keyword>
<keyword evidence="8" id="KW-0326">Glycosidase</keyword>
<comment type="similarity">
    <text evidence="1">Belongs to the peptidase S1 family.</text>
</comment>
<dbReference type="Pfam" id="PF00041">
    <property type="entry name" value="fn3"/>
    <property type="match status" value="2"/>
</dbReference>
<keyword evidence="6" id="KW-1015">Disulfide bond</keyword>
<feature type="compositionally biased region" description="Polar residues" evidence="10">
    <location>
        <begin position="479"/>
        <end position="489"/>
    </location>
</feature>
<dbReference type="GO" id="GO:0006508">
    <property type="term" value="P:proteolysis"/>
    <property type="evidence" value="ECO:0007669"/>
    <property type="project" value="UniProtKB-KW"/>
</dbReference>
<proteinExistence type="inferred from homology"/>
<dbReference type="InterPro" id="IPR013783">
    <property type="entry name" value="Ig-like_fold"/>
</dbReference>
<evidence type="ECO:0000256" key="2">
    <source>
        <dbReference type="ARBA" id="ARBA00022670"/>
    </source>
</evidence>
<dbReference type="InterPro" id="IPR033116">
    <property type="entry name" value="TRYPSIN_SER"/>
</dbReference>
<feature type="region of interest" description="Disordered" evidence="10">
    <location>
        <begin position="478"/>
        <end position="513"/>
    </location>
</feature>
<evidence type="ECO:0000256" key="6">
    <source>
        <dbReference type="ARBA" id="ARBA00023157"/>
    </source>
</evidence>
<evidence type="ECO:0000256" key="4">
    <source>
        <dbReference type="ARBA" id="ARBA00022801"/>
    </source>
</evidence>
<dbReference type="InterPro" id="IPR008979">
    <property type="entry name" value="Galactose-bd-like_sf"/>
</dbReference>
<accession>A0A8J3PC68</accession>
<evidence type="ECO:0000259" key="12">
    <source>
        <dbReference type="PROSITE" id="PS50853"/>
    </source>
</evidence>
<dbReference type="PROSITE" id="PS00134">
    <property type="entry name" value="TRYPSIN_HIS"/>
    <property type="match status" value="1"/>
</dbReference>
<dbReference type="PROSITE" id="PS50853">
    <property type="entry name" value="FN3"/>
    <property type="match status" value="2"/>
</dbReference>
<dbReference type="PRINTS" id="PR00861">
    <property type="entry name" value="ALYTICPTASE"/>
</dbReference>
<dbReference type="InterPro" id="IPR001316">
    <property type="entry name" value="Pept_S1A_streptogrisin"/>
</dbReference>
<dbReference type="InterPro" id="IPR043504">
    <property type="entry name" value="Peptidase_S1_PA_chymotrypsin"/>
</dbReference>
<evidence type="ECO:0000259" key="13">
    <source>
        <dbReference type="PROSITE" id="PS51829"/>
    </source>
</evidence>
<evidence type="ECO:0000256" key="9">
    <source>
        <dbReference type="ARBA" id="ARBA00023326"/>
    </source>
</evidence>
<dbReference type="SUPFAM" id="SSF49265">
    <property type="entry name" value="Fibronectin type III"/>
    <property type="match status" value="1"/>
</dbReference>
<dbReference type="CDD" id="cd21112">
    <property type="entry name" value="alphaLP-like"/>
    <property type="match status" value="1"/>
</dbReference>
<dbReference type="InterPro" id="IPR018114">
    <property type="entry name" value="TRYPSIN_HIS"/>
</dbReference>
<keyword evidence="4" id="KW-0378">Hydrolase</keyword>
<feature type="chain" id="PRO_5038962373" description="Streptogrisin C" evidence="11">
    <location>
        <begin position="25"/>
        <end position="708"/>
    </location>
</feature>
<dbReference type="Gene3D" id="2.40.10.10">
    <property type="entry name" value="Trypsin-like serine proteases"/>
    <property type="match status" value="2"/>
</dbReference>
<evidence type="ECO:0000256" key="11">
    <source>
        <dbReference type="SAM" id="SignalP"/>
    </source>
</evidence>
<evidence type="ECO:0000256" key="3">
    <source>
        <dbReference type="ARBA" id="ARBA00022729"/>
    </source>
</evidence>
<dbReference type="GO" id="GO:0016020">
    <property type="term" value="C:membrane"/>
    <property type="evidence" value="ECO:0007669"/>
    <property type="project" value="UniProtKB-SubCell"/>
</dbReference>
<dbReference type="GO" id="GO:0000272">
    <property type="term" value="P:polysaccharide catabolic process"/>
    <property type="evidence" value="ECO:0007669"/>
    <property type="project" value="UniProtKB-KW"/>
</dbReference>
<evidence type="ECO:0000256" key="1">
    <source>
        <dbReference type="ARBA" id="ARBA00007664"/>
    </source>
</evidence>
<name>A0A8J3PC68_9ACTN</name>
<dbReference type="SUPFAM" id="SSF49785">
    <property type="entry name" value="Galactose-binding domain-like"/>
    <property type="match status" value="1"/>
</dbReference>
<keyword evidence="15" id="KW-1185">Reference proteome</keyword>
<dbReference type="Proteomes" id="UP000660339">
    <property type="component" value="Unassembled WGS sequence"/>
</dbReference>
<feature type="domain" description="Fibronectin type-III" evidence="12">
    <location>
        <begin position="410"/>
        <end position="495"/>
    </location>
</feature>
<dbReference type="SMART" id="SM00060">
    <property type="entry name" value="FN3"/>
    <property type="match status" value="2"/>
</dbReference>
<dbReference type="GO" id="GO:0016798">
    <property type="term" value="F:hydrolase activity, acting on glycosyl bonds"/>
    <property type="evidence" value="ECO:0007669"/>
    <property type="project" value="UniProtKB-KW"/>
</dbReference>
<evidence type="ECO:0000313" key="15">
    <source>
        <dbReference type="Proteomes" id="UP000660339"/>
    </source>
</evidence>
<evidence type="ECO:0000313" key="14">
    <source>
        <dbReference type="EMBL" id="GIG12121.1"/>
    </source>
</evidence>
<dbReference type="InterPro" id="IPR009003">
    <property type="entry name" value="Peptidase_S1_PA"/>
</dbReference>
<keyword evidence="7" id="KW-0119">Carbohydrate metabolism</keyword>
<evidence type="ECO:0000256" key="8">
    <source>
        <dbReference type="ARBA" id="ARBA00023295"/>
    </source>
</evidence>
<dbReference type="Pfam" id="PF01483">
    <property type="entry name" value="P_proprotein"/>
    <property type="match status" value="1"/>
</dbReference>
<comment type="caution">
    <text evidence="14">The sequence shown here is derived from an EMBL/GenBank/DDBJ whole genome shotgun (WGS) entry which is preliminary data.</text>
</comment>
<feature type="signal peptide" evidence="11">
    <location>
        <begin position="1"/>
        <end position="24"/>
    </location>
</feature>
<evidence type="ECO:0000256" key="10">
    <source>
        <dbReference type="SAM" id="MobiDB-lite"/>
    </source>
</evidence>
<dbReference type="GO" id="GO:0004252">
    <property type="term" value="F:serine-type endopeptidase activity"/>
    <property type="evidence" value="ECO:0007669"/>
    <property type="project" value="InterPro"/>
</dbReference>
<dbReference type="Gene3D" id="2.60.40.10">
    <property type="entry name" value="Immunoglobulins"/>
    <property type="match status" value="2"/>
</dbReference>
<dbReference type="InterPro" id="IPR035070">
    <property type="entry name" value="Streptogrisin_prodomain"/>
</dbReference>
<keyword evidence="5" id="KW-0720">Serine protease</keyword>
<dbReference type="PROSITE" id="PS00135">
    <property type="entry name" value="TRYPSIN_SER"/>
    <property type="match status" value="1"/>
</dbReference>
<sequence length="708" mass="71421">MRTRTRYVASLFGAALLGAAVLPALDGVPASSAPPRADAVHPAVAAGVARSLGISVDQARRELAAQDAAHRVAASLPGSLRSELSGTWFDGARLVVAVTSRSAAAQASAAGASPRLVTRGPAELGRLLAGVKSVVGTGVPGVYGWGIDVQANDVVVNVNSARQGAATEAAVARLARLGSGVRIVRTASQQRQQAGDVRPGSPWWPGSESNCSIGFPATDANGGKHFLTAGHCTNDANQAAYGQQGQANRIGTSNVGGSRSVNAREGDMGVVAVTEAGWNLSASVNTWGEAAVTVTGSAEALVGDRVCHSGNTSHWQCGVVKYTHKSVDYGGGLIIEDLTWSTACSLGGDSGGAWLLGDKAVGLHDGGPSQCVSNPSDGDLSIFQPVNEALAKWNLTLVTGSGSDTSPPTAPASLRSTGTTAASVSLAWNASTDNVGVTAYDVYQGSALATTVTGPSATVAGLSADTAYTFTVKARDAAGNTSPASNAVSARTHPGGGGDTQPPTVPGNLRSTAKTSTSVSLAWNASTDDVGVAAYDVFRGTTLAATVSTTSATVTGLSADTSYSFTVQARDAAGNRSAASAALTVRTDPGGGGRTFTSGTDYAITDYGQFFSPVQSTATGQATATVTVVVTIAHSCAEDIGISLYTPTGYAYPVKYSGSGQYNCTAWNGSRTFTVPNVLSGAAGTWKLRVTDYGPGDTGVLDAWSITL</sequence>
<evidence type="ECO:0008006" key="16">
    <source>
        <dbReference type="Google" id="ProtNLM"/>
    </source>
</evidence>
<evidence type="ECO:0000256" key="7">
    <source>
        <dbReference type="ARBA" id="ARBA00023277"/>
    </source>
</evidence>
<dbReference type="InterPro" id="IPR036116">
    <property type="entry name" value="FN3_sf"/>
</dbReference>
<dbReference type="InterPro" id="IPR003961">
    <property type="entry name" value="FN3_dom"/>
</dbReference>
<organism evidence="14 15">
    <name type="scientific">Catellatospora methionotrophica</name>
    <dbReference type="NCBI Taxonomy" id="121620"/>
    <lineage>
        <taxon>Bacteria</taxon>
        <taxon>Bacillati</taxon>
        <taxon>Actinomycetota</taxon>
        <taxon>Actinomycetes</taxon>
        <taxon>Micromonosporales</taxon>
        <taxon>Micromonosporaceae</taxon>
        <taxon>Catellatospora</taxon>
    </lineage>
</organism>
<gene>
    <name evidence="14" type="ORF">Cme02nite_04530</name>
</gene>
<feature type="domain" description="P/Homo B" evidence="13">
    <location>
        <begin position="587"/>
        <end position="708"/>
    </location>
</feature>
<dbReference type="Gene3D" id="2.60.120.260">
    <property type="entry name" value="Galactose-binding domain-like"/>
    <property type="match status" value="1"/>
</dbReference>
<dbReference type="SUPFAM" id="SSF50494">
    <property type="entry name" value="Trypsin-like serine proteases"/>
    <property type="match status" value="1"/>
</dbReference>